<evidence type="ECO:0000256" key="3">
    <source>
        <dbReference type="ARBA" id="ARBA00009466"/>
    </source>
</evidence>
<evidence type="ECO:0000256" key="1">
    <source>
        <dbReference type="ARBA" id="ARBA00004123"/>
    </source>
</evidence>
<comment type="similarity">
    <text evidence="3">Belongs to the exportin family.</text>
</comment>
<dbReference type="Proteomes" id="UP000594263">
    <property type="component" value="Unplaced"/>
</dbReference>
<dbReference type="AlphaFoldDB" id="A0A7N0ZUX4"/>
<dbReference type="SUPFAM" id="SSF48371">
    <property type="entry name" value="ARM repeat"/>
    <property type="match status" value="1"/>
</dbReference>
<evidence type="ECO:0000256" key="5">
    <source>
        <dbReference type="ARBA" id="ARBA00022490"/>
    </source>
</evidence>
<proteinExistence type="inferred from homology"/>
<dbReference type="Gene3D" id="1.25.10.10">
    <property type="entry name" value="Leucine-rich Repeat Variant"/>
    <property type="match status" value="2"/>
</dbReference>
<dbReference type="GO" id="GO:0005049">
    <property type="term" value="F:nuclear export signal receptor activity"/>
    <property type="evidence" value="ECO:0007669"/>
    <property type="project" value="InterPro"/>
</dbReference>
<keyword evidence="4" id="KW-0813">Transport</keyword>
<evidence type="ECO:0000256" key="6">
    <source>
        <dbReference type="ARBA" id="ARBA00022927"/>
    </source>
</evidence>
<keyword evidence="7" id="KW-0539">Nucleus</keyword>
<protein>
    <recommendedName>
        <fullName evidence="8">Exportin-4</fullName>
    </recommendedName>
</protein>
<dbReference type="PANTHER" id="PTHR12596">
    <property type="entry name" value="EXPORTIN 4,7-RELATED"/>
    <property type="match status" value="1"/>
</dbReference>
<dbReference type="OMA" id="SCKSIFH"/>
<evidence type="ECO:0000256" key="2">
    <source>
        <dbReference type="ARBA" id="ARBA00004496"/>
    </source>
</evidence>
<name>A0A7N0ZUX4_KALFE</name>
<dbReference type="InterPro" id="IPR044189">
    <property type="entry name" value="XPO4/7-like"/>
</dbReference>
<evidence type="ECO:0000256" key="4">
    <source>
        <dbReference type="ARBA" id="ARBA00022448"/>
    </source>
</evidence>
<dbReference type="GO" id="GO:0005737">
    <property type="term" value="C:cytoplasm"/>
    <property type="evidence" value="ECO:0007669"/>
    <property type="project" value="UniProtKB-SubCell"/>
</dbReference>
<sequence>MQDGADMTQLQSTMLAIEHACTSIMMQVNPAAAEATIQSLSQSPHPYNICQFIIENSQVANARFQAAAAIRDAALREWVILTVDDKRNLISFCLHYSMQHANSPESYVQAKISSVAAQLLKRGWSDFTAAQKDVFFNEVKQALLGIRGVDVQYIGIIFLESLVSEFSPSTSTAMGLPREFHEVCRTSLERDYLKIFYCWAQDASKSVASRIIESSSEVPEVKVCTAALRFMLQILNWEFRLNTNDVEAVKTINIYSAGPRLDSTSPRRSECILVQPGPLWRDTLIRSGHTEWILSLYEALRQKFSREGYWLNCPIAVVSRKLIVQLCSLSGSVFPSDSQEVKENHLLQLLSGFIHWIDPPDSVAQAITNGKSDSELLDGCRALLSLATVTTPSKFDQLLKSIRPYGTFSLLSALMSEVLKDHMVNNTDEETWSWVARDLLLDIWTTLLTHGGANSGKEFNPTEGAAISFSLIVEAELKAASASVYNDDFDDYLRASVSAMDERLSSYALIARAAIEFSIPMLTRLFSDLISRLLQAGGTDDPTVVLEEIYSLLLIAGHVLADEGEGETPSVPWAIETHFSDIVDPSKHPVVTLSGSILKFAEQCLNPQYRSSIFSPRLMEALIWFLARWSNTYLMTVTHKDNHGNSVLGQQHHAQWVRSREALLSFFGEHNQGKPALDIIVRILLTTLMSYQGEKDLQALTCYMLLPALVRRKHVCSHLITLDSWRDLANAFANDRSLFSLDAALQRSLAQTLVLSASGMGNIEDSIQYVRNLINHMTTYLIELCKKKDFKHIAQQPDVIFSVTCLLERLRGVAGASQPRIQKAIYEVGSLVLDSILVLLEAYKHEFSVMYILLKFVAEWVEGQIVYLEAQETAVVVNFCMRLLQLYSSHNIGLISVSLSSNLQSEANSEKYKDLRALVQLLTSLCSKDLVDFSSDSIESPAINISEVIFFGLHIINPLISLELLKYPKLCHDYFSLLSHMLEVYPEMVSQLNSEVFSHIAGTLDYGLHHQDVEVVDMCLRSLKALAAYHYKELSAGKIGLAANAAGSTDPNGKAQESILSRFLGSLLQLLLFEDYSSDIVSSAADALLPLILAEQSQYQRMCQELIERQVNPAFKSRLANALLSLTSSNQLTSSLDRSNYQRFRRNVQSFLIEVRGFLRTV</sequence>
<dbReference type="GO" id="GO:0006611">
    <property type="term" value="P:protein export from nucleus"/>
    <property type="evidence" value="ECO:0007669"/>
    <property type="project" value="TreeGrafter"/>
</dbReference>
<comment type="subcellular location">
    <subcellularLocation>
        <location evidence="2">Cytoplasm</location>
    </subcellularLocation>
    <subcellularLocation>
        <location evidence="1">Nucleus</location>
    </subcellularLocation>
</comment>
<accession>A0A7N0ZUX4</accession>
<keyword evidence="10" id="KW-1185">Reference proteome</keyword>
<dbReference type="FunFam" id="1.25.10.10:FF:000287">
    <property type="entry name" value="Exportin-4 protein"/>
    <property type="match status" value="1"/>
</dbReference>
<dbReference type="EnsemblPlants" id="Kaladp0037s0520.1.v1.1">
    <property type="protein sequence ID" value="Kaladp0037s0520.1.v1.1"/>
    <property type="gene ID" value="Kaladp0037s0520.v1.1"/>
</dbReference>
<evidence type="ECO:0000313" key="10">
    <source>
        <dbReference type="Proteomes" id="UP000594263"/>
    </source>
</evidence>
<dbReference type="InterPro" id="IPR016024">
    <property type="entry name" value="ARM-type_fold"/>
</dbReference>
<keyword evidence="6" id="KW-0653">Protein transport</keyword>
<keyword evidence="5" id="KW-0963">Cytoplasm</keyword>
<dbReference type="GO" id="GO:0005643">
    <property type="term" value="C:nuclear pore"/>
    <property type="evidence" value="ECO:0007669"/>
    <property type="project" value="TreeGrafter"/>
</dbReference>
<evidence type="ECO:0000313" key="9">
    <source>
        <dbReference type="EnsemblPlants" id="Kaladp0037s0520.1.v1.1"/>
    </source>
</evidence>
<dbReference type="Gramene" id="Kaladp0037s0520.1.v1.1">
    <property type="protein sequence ID" value="Kaladp0037s0520.1.v1.1"/>
    <property type="gene ID" value="Kaladp0037s0520.v1.1"/>
</dbReference>
<organism evidence="9 10">
    <name type="scientific">Kalanchoe fedtschenkoi</name>
    <name type="common">Lavender scallops</name>
    <name type="synonym">South American air plant</name>
    <dbReference type="NCBI Taxonomy" id="63787"/>
    <lineage>
        <taxon>Eukaryota</taxon>
        <taxon>Viridiplantae</taxon>
        <taxon>Streptophyta</taxon>
        <taxon>Embryophyta</taxon>
        <taxon>Tracheophyta</taxon>
        <taxon>Spermatophyta</taxon>
        <taxon>Magnoliopsida</taxon>
        <taxon>eudicotyledons</taxon>
        <taxon>Gunneridae</taxon>
        <taxon>Pentapetalae</taxon>
        <taxon>Saxifragales</taxon>
        <taxon>Crassulaceae</taxon>
        <taxon>Kalanchoe</taxon>
    </lineage>
</organism>
<evidence type="ECO:0000256" key="8">
    <source>
        <dbReference type="ARBA" id="ARBA00040444"/>
    </source>
</evidence>
<reference evidence="9" key="1">
    <citation type="submission" date="2021-01" db="UniProtKB">
        <authorList>
            <consortium name="EnsemblPlants"/>
        </authorList>
    </citation>
    <scope>IDENTIFICATION</scope>
</reference>
<dbReference type="PANTHER" id="PTHR12596:SF1">
    <property type="entry name" value="EXPORTIN-4"/>
    <property type="match status" value="1"/>
</dbReference>
<dbReference type="InterPro" id="IPR011989">
    <property type="entry name" value="ARM-like"/>
</dbReference>
<evidence type="ECO:0000256" key="7">
    <source>
        <dbReference type="ARBA" id="ARBA00023242"/>
    </source>
</evidence>